<dbReference type="Proteomes" id="UP001497623">
    <property type="component" value="Unassembled WGS sequence"/>
</dbReference>
<reference evidence="1 2" key="1">
    <citation type="submission" date="2024-05" db="EMBL/GenBank/DDBJ databases">
        <authorList>
            <person name="Wallberg A."/>
        </authorList>
    </citation>
    <scope>NUCLEOTIDE SEQUENCE [LARGE SCALE GENOMIC DNA]</scope>
</reference>
<organism evidence="1 2">
    <name type="scientific">Meganyctiphanes norvegica</name>
    <name type="common">Northern krill</name>
    <name type="synonym">Thysanopoda norvegica</name>
    <dbReference type="NCBI Taxonomy" id="48144"/>
    <lineage>
        <taxon>Eukaryota</taxon>
        <taxon>Metazoa</taxon>
        <taxon>Ecdysozoa</taxon>
        <taxon>Arthropoda</taxon>
        <taxon>Crustacea</taxon>
        <taxon>Multicrustacea</taxon>
        <taxon>Malacostraca</taxon>
        <taxon>Eumalacostraca</taxon>
        <taxon>Eucarida</taxon>
        <taxon>Euphausiacea</taxon>
        <taxon>Euphausiidae</taxon>
        <taxon>Meganyctiphanes</taxon>
    </lineage>
</organism>
<name>A0AAV2SX59_MEGNR</name>
<keyword evidence="2" id="KW-1185">Reference proteome</keyword>
<evidence type="ECO:0000313" key="1">
    <source>
        <dbReference type="EMBL" id="CAL4251130.1"/>
    </source>
</evidence>
<proteinExistence type="predicted"/>
<evidence type="ECO:0000313" key="2">
    <source>
        <dbReference type="Proteomes" id="UP001497623"/>
    </source>
</evidence>
<accession>A0AAV2SX59</accession>
<dbReference type="AlphaFoldDB" id="A0AAV2SX59"/>
<comment type="caution">
    <text evidence="1">The sequence shown here is derived from an EMBL/GenBank/DDBJ whole genome shotgun (WGS) entry which is preliminary data.</text>
</comment>
<dbReference type="EMBL" id="CAXKWB010169143">
    <property type="protein sequence ID" value="CAL4251130.1"/>
    <property type="molecule type" value="Genomic_DNA"/>
</dbReference>
<gene>
    <name evidence="1" type="ORF">MNOR_LOCUS41768</name>
</gene>
<sequence length="114" mass="12709">MILHFATLNDIFHFVAQFCSSCRSFCSFSCAPSNSGLLLFILGTLQYILLSSANKHTGQSTHFGRSFMNIRNRIGPRTDPCGTPLRTSNSSDSTPRIITFCLRFSRKACIHCPI</sequence>
<protein>
    <submittedName>
        <fullName evidence="1">Uncharacterized protein</fullName>
    </submittedName>
</protein>